<sequence length="140" mass="16875">MEKISLIPKKSYENFILGDDITNYLHLPYHMKSSDDPIVYDVYYFDNLNFDIWVENDKIVVINCEIECYWQGKNLIGMLYDDFLALINYQQPDKEEILYVPVDRDRGQNQTVYTFDHLGLMVWVWRKKIRTVLISNYEDE</sequence>
<gene>
    <name evidence="1" type="ORF">F3F73_09735</name>
</gene>
<dbReference type="RefSeq" id="WP_130058184.1">
    <property type="nucleotide sequence ID" value="NZ_JADNPJ010000004.1"/>
</dbReference>
<comment type="caution">
    <text evidence="1">The sequence shown here is derived from an EMBL/GenBank/DDBJ whole genome shotgun (WGS) entry which is preliminary data.</text>
</comment>
<evidence type="ECO:0000313" key="2">
    <source>
        <dbReference type="Proteomes" id="UP000422221"/>
    </source>
</evidence>
<evidence type="ECO:0000313" key="1">
    <source>
        <dbReference type="EMBL" id="KAA3765829.1"/>
    </source>
</evidence>
<dbReference type="AlphaFoldDB" id="A0A7J4XJ84"/>
<name>A0A7J4XJ84_9BACE</name>
<proteinExistence type="predicted"/>
<reference evidence="1 2" key="1">
    <citation type="journal article" date="2019" name="Nat. Med.">
        <title>A library of human gut bacterial isolates paired with longitudinal multiomics data enables mechanistic microbiome research.</title>
        <authorList>
            <person name="Poyet M."/>
            <person name="Groussin M."/>
            <person name="Gibbons S.M."/>
            <person name="Avila-Pacheco J."/>
            <person name="Jiang X."/>
            <person name="Kearney S.M."/>
            <person name="Perrotta A.R."/>
            <person name="Berdy B."/>
            <person name="Zhao S."/>
            <person name="Lieberman T.D."/>
            <person name="Swanson P.K."/>
            <person name="Smith M."/>
            <person name="Roesemann S."/>
            <person name="Alexander J.E."/>
            <person name="Rich S.A."/>
            <person name="Livny J."/>
            <person name="Vlamakis H."/>
            <person name="Clish C."/>
            <person name="Bullock K."/>
            <person name="Deik A."/>
            <person name="Scott J."/>
            <person name="Pierce K.A."/>
            <person name="Xavier R.J."/>
            <person name="Alm E.J."/>
        </authorList>
    </citation>
    <scope>NUCLEOTIDE SEQUENCE [LARGE SCALE GENOMIC DNA]</scope>
    <source>
        <strain evidence="1 2">BIOML-A10</strain>
    </source>
</reference>
<dbReference type="EMBL" id="VWMK01000008">
    <property type="protein sequence ID" value="KAA3765829.1"/>
    <property type="molecule type" value="Genomic_DNA"/>
</dbReference>
<protein>
    <submittedName>
        <fullName evidence="1">Uncharacterized protein</fullName>
    </submittedName>
</protein>
<accession>A0A7J4XJ84</accession>
<organism evidence="1 2">
    <name type="scientific">Bacteroides salyersiae</name>
    <dbReference type="NCBI Taxonomy" id="291644"/>
    <lineage>
        <taxon>Bacteria</taxon>
        <taxon>Pseudomonadati</taxon>
        <taxon>Bacteroidota</taxon>
        <taxon>Bacteroidia</taxon>
        <taxon>Bacteroidales</taxon>
        <taxon>Bacteroidaceae</taxon>
        <taxon>Bacteroides</taxon>
    </lineage>
</organism>
<dbReference type="Proteomes" id="UP000422221">
    <property type="component" value="Unassembled WGS sequence"/>
</dbReference>